<accession>A0A4Y2LJA7</accession>
<dbReference type="GO" id="GO:0003676">
    <property type="term" value="F:nucleic acid binding"/>
    <property type="evidence" value="ECO:0007669"/>
    <property type="project" value="InterPro"/>
</dbReference>
<dbReference type="AlphaFoldDB" id="A0A4Y2LJA7"/>
<keyword evidence="1" id="KW-0645">Protease</keyword>
<dbReference type="EMBL" id="BGPR01005933">
    <property type="protein sequence ID" value="GBN14682.1"/>
    <property type="molecule type" value="Genomic_DNA"/>
</dbReference>
<dbReference type="PROSITE" id="PS50994">
    <property type="entry name" value="INTEGRASE"/>
    <property type="match status" value="1"/>
</dbReference>
<feature type="domain" description="Integrase catalytic" evidence="2">
    <location>
        <begin position="178"/>
        <end position="351"/>
    </location>
</feature>
<dbReference type="GO" id="GO:0008233">
    <property type="term" value="F:peptidase activity"/>
    <property type="evidence" value="ECO:0007669"/>
    <property type="project" value="UniProtKB-KW"/>
</dbReference>
<dbReference type="OrthoDB" id="6434921at2759"/>
<reference evidence="3 4" key="1">
    <citation type="journal article" date="2019" name="Sci. Rep.">
        <title>Orb-weaving spider Araneus ventricosus genome elucidates the spidroin gene catalogue.</title>
        <authorList>
            <person name="Kono N."/>
            <person name="Nakamura H."/>
            <person name="Ohtoshi R."/>
            <person name="Moran D.A.P."/>
            <person name="Shinohara A."/>
            <person name="Yoshida Y."/>
            <person name="Fujiwara M."/>
            <person name="Mori M."/>
            <person name="Tomita M."/>
            <person name="Arakawa K."/>
        </authorList>
    </citation>
    <scope>NUCLEOTIDE SEQUENCE [LARGE SCALE GENOMIC DNA]</scope>
</reference>
<keyword evidence="4" id="KW-1185">Reference proteome</keyword>
<name>A0A4Y2LJA7_ARAVE</name>
<dbReference type="Pfam" id="PF00665">
    <property type="entry name" value="rve"/>
    <property type="match status" value="1"/>
</dbReference>
<dbReference type="SUPFAM" id="SSF53098">
    <property type="entry name" value="Ribonuclease H-like"/>
    <property type="match status" value="1"/>
</dbReference>
<dbReference type="InterPro" id="IPR036397">
    <property type="entry name" value="RNaseH_sf"/>
</dbReference>
<proteinExistence type="predicted"/>
<evidence type="ECO:0000259" key="2">
    <source>
        <dbReference type="PROSITE" id="PS50994"/>
    </source>
</evidence>
<dbReference type="PANTHER" id="PTHR42648:SF28">
    <property type="entry name" value="TRANSPOSON-ENCODED PROTEIN WITH RIBONUCLEASE H-LIKE AND RETROVIRUS ZINC FINGER-LIKE DOMAINS"/>
    <property type="match status" value="1"/>
</dbReference>
<comment type="caution">
    <text evidence="3">The sequence shown here is derived from an EMBL/GenBank/DDBJ whole genome shotgun (WGS) entry which is preliminary data.</text>
</comment>
<dbReference type="PANTHER" id="PTHR42648">
    <property type="entry name" value="TRANSPOSASE, PUTATIVE-RELATED"/>
    <property type="match status" value="1"/>
</dbReference>
<dbReference type="Proteomes" id="UP000499080">
    <property type="component" value="Unassembled WGS sequence"/>
</dbReference>
<dbReference type="GO" id="GO:0015074">
    <property type="term" value="P:DNA integration"/>
    <property type="evidence" value="ECO:0007669"/>
    <property type="project" value="InterPro"/>
</dbReference>
<dbReference type="InterPro" id="IPR054722">
    <property type="entry name" value="PolX-like_BBD"/>
</dbReference>
<dbReference type="Gene3D" id="3.30.420.10">
    <property type="entry name" value="Ribonuclease H-like superfamily/Ribonuclease H"/>
    <property type="match status" value="1"/>
</dbReference>
<dbReference type="InterPro" id="IPR012337">
    <property type="entry name" value="RNaseH-like_sf"/>
</dbReference>
<dbReference type="InterPro" id="IPR001584">
    <property type="entry name" value="Integrase_cat-core"/>
</dbReference>
<dbReference type="InterPro" id="IPR039537">
    <property type="entry name" value="Retrotran_Ty1/copia-like"/>
</dbReference>
<keyword evidence="1" id="KW-0378">Hydrolase</keyword>
<evidence type="ECO:0000313" key="4">
    <source>
        <dbReference type="Proteomes" id="UP000499080"/>
    </source>
</evidence>
<dbReference type="GO" id="GO:0006508">
    <property type="term" value="P:proteolysis"/>
    <property type="evidence" value="ECO:0007669"/>
    <property type="project" value="UniProtKB-KW"/>
</dbReference>
<gene>
    <name evidence="3" type="primary">GIP_190</name>
    <name evidence="3" type="ORF">AVEN_70156_1</name>
</gene>
<protein>
    <submittedName>
        <fullName evidence="3">Copia protein</fullName>
    </submittedName>
</protein>
<sequence length="361" mass="41136">MSLLALHEEAFSSEEGCYDWFVDNGASKHITNNSNYFTNFEVFESPRGVIAANGKIIPTIGKGTLKIVTKVNGEKQFKELKEVWLVPGISKNLFSVLATHDKNKNSKFESTAEECWLKINNKAVLYGTRNESGGLYKVHMEVLIPNNPIEVNLATSVDSLLQLYHERWGHQDKRHVKSLLNHELNIQVNIQEELCEACIYGKAHRRFQYFVVFKDQFTKFRCVFFLKQKSDVASALQEFLAYATNLGHIVKEVISDNGGEFDNKEVRMFLKKKGVVQRLTAPNTPEQNGGSERENRTIVEMARTLKISNPDVEFPPALWAELINTSVYILNRTGKSSVKNVSPYELWTGKKPRIKHLRIIG</sequence>
<evidence type="ECO:0000313" key="3">
    <source>
        <dbReference type="EMBL" id="GBN14682.1"/>
    </source>
</evidence>
<evidence type="ECO:0000256" key="1">
    <source>
        <dbReference type="ARBA" id="ARBA00022670"/>
    </source>
</evidence>
<dbReference type="Pfam" id="PF22936">
    <property type="entry name" value="Pol_BBD"/>
    <property type="match status" value="1"/>
</dbReference>
<organism evidence="3 4">
    <name type="scientific">Araneus ventricosus</name>
    <name type="common">Orbweaver spider</name>
    <name type="synonym">Epeira ventricosa</name>
    <dbReference type="NCBI Taxonomy" id="182803"/>
    <lineage>
        <taxon>Eukaryota</taxon>
        <taxon>Metazoa</taxon>
        <taxon>Ecdysozoa</taxon>
        <taxon>Arthropoda</taxon>
        <taxon>Chelicerata</taxon>
        <taxon>Arachnida</taxon>
        <taxon>Araneae</taxon>
        <taxon>Araneomorphae</taxon>
        <taxon>Entelegynae</taxon>
        <taxon>Araneoidea</taxon>
        <taxon>Araneidae</taxon>
        <taxon>Araneus</taxon>
    </lineage>
</organism>